<dbReference type="SUPFAM" id="SSF57667">
    <property type="entry name" value="beta-beta-alpha zinc fingers"/>
    <property type="match status" value="2"/>
</dbReference>
<sequence>MSHVGYNVGRVLVEDSRESAGTKTVTLLLRPSNLPKHLCANSNNYPRESGAGQDPSPACRFCPSSCSTTSLGRARVCHHGETTHEGEEESTPLSANATKYDSEHGRKHTRRDSSKTANRLPHWGRCACVYEGTVYEVNSLLQPAAQPNLSHFSPPARETDLGTVYHVQPTTDLASQDAGRRAMGLERHREGPQESPSQEGDRPVRRMGGQGFSTLSRPAPNACANQNEPTASGFAHDKGSNPRWLRNAAQGGSSVNPTSAEGVHSVRLTNEFRPSVDTAAMQLDLSDAERVRALRERTAASQAPRSMPNQAPDSGNIGKKNPAAPISQTLTFATTKTTGPGVEGGVPSWSCDRCGDNFSVELELRRHQFMQHRDGKVTKRTNEGRFLCLMQTCEQSFVRRHVMERHFKSVHLLVKEFPCSTCDKSFADSTTRAAHRSAVHEKRKPYVCNHCSRCFTQSSSLGKHRRRFHQNPP</sequence>
<protein>
    <recommendedName>
        <fullName evidence="7">C2H2-type domain-containing protein</fullName>
    </recommendedName>
</protein>
<dbReference type="OrthoDB" id="654211at2759"/>
<feature type="compositionally biased region" description="Polar residues" evidence="6">
    <location>
        <begin position="299"/>
        <end position="313"/>
    </location>
</feature>
<reference evidence="9" key="1">
    <citation type="journal article" date="2013" name="Proc. Natl. Acad. Sci. U.S.A.">
        <title>Genome structure and metabolic features in the red seaweed Chondrus crispus shed light on evolution of the Archaeplastida.</title>
        <authorList>
            <person name="Collen J."/>
            <person name="Porcel B."/>
            <person name="Carre W."/>
            <person name="Ball S.G."/>
            <person name="Chaparro C."/>
            <person name="Tonon T."/>
            <person name="Barbeyron T."/>
            <person name="Michel G."/>
            <person name="Noel B."/>
            <person name="Valentin K."/>
            <person name="Elias M."/>
            <person name="Artiguenave F."/>
            <person name="Arun A."/>
            <person name="Aury J.M."/>
            <person name="Barbosa-Neto J.F."/>
            <person name="Bothwell J.H."/>
            <person name="Bouget F.Y."/>
            <person name="Brillet L."/>
            <person name="Cabello-Hurtado F."/>
            <person name="Capella-Gutierrez S."/>
            <person name="Charrier B."/>
            <person name="Cladiere L."/>
            <person name="Cock J.M."/>
            <person name="Coelho S.M."/>
            <person name="Colleoni C."/>
            <person name="Czjzek M."/>
            <person name="Da Silva C."/>
            <person name="Delage L."/>
            <person name="Denoeud F."/>
            <person name="Deschamps P."/>
            <person name="Dittami S.M."/>
            <person name="Gabaldon T."/>
            <person name="Gachon C.M."/>
            <person name="Groisillier A."/>
            <person name="Herve C."/>
            <person name="Jabbari K."/>
            <person name="Katinka M."/>
            <person name="Kloareg B."/>
            <person name="Kowalczyk N."/>
            <person name="Labadie K."/>
            <person name="Leblanc C."/>
            <person name="Lopez P.J."/>
            <person name="McLachlan D.H."/>
            <person name="Meslet-Cladiere L."/>
            <person name="Moustafa A."/>
            <person name="Nehr Z."/>
            <person name="Nyvall Collen P."/>
            <person name="Panaud O."/>
            <person name="Partensky F."/>
            <person name="Poulain J."/>
            <person name="Rensing S.A."/>
            <person name="Rousvoal S."/>
            <person name="Samson G."/>
            <person name="Symeonidi A."/>
            <person name="Weissenbach J."/>
            <person name="Zambounis A."/>
            <person name="Wincker P."/>
            <person name="Boyen C."/>
        </authorList>
    </citation>
    <scope>NUCLEOTIDE SEQUENCE [LARGE SCALE GENOMIC DNA]</scope>
    <source>
        <strain evidence="9">cv. Stackhouse</strain>
    </source>
</reference>
<dbReference type="GO" id="GO:0000981">
    <property type="term" value="F:DNA-binding transcription factor activity, RNA polymerase II-specific"/>
    <property type="evidence" value="ECO:0007669"/>
    <property type="project" value="TreeGrafter"/>
</dbReference>
<keyword evidence="4" id="KW-0862">Zinc</keyword>
<evidence type="ECO:0000256" key="5">
    <source>
        <dbReference type="PROSITE-ProRule" id="PRU00042"/>
    </source>
</evidence>
<evidence type="ECO:0000256" key="4">
    <source>
        <dbReference type="ARBA" id="ARBA00022833"/>
    </source>
</evidence>
<dbReference type="EMBL" id="HG001975">
    <property type="protein sequence ID" value="CDF38858.1"/>
    <property type="molecule type" value="Genomic_DNA"/>
</dbReference>
<dbReference type="KEGG" id="ccp:CHC_T00006352001"/>
<evidence type="ECO:0000256" key="1">
    <source>
        <dbReference type="ARBA" id="ARBA00022723"/>
    </source>
</evidence>
<evidence type="ECO:0000256" key="3">
    <source>
        <dbReference type="ARBA" id="ARBA00022771"/>
    </source>
</evidence>
<dbReference type="PROSITE" id="PS00028">
    <property type="entry name" value="ZINC_FINGER_C2H2_1"/>
    <property type="match status" value="4"/>
</dbReference>
<keyword evidence="1" id="KW-0479">Metal-binding</keyword>
<feature type="domain" description="C2H2-type" evidence="7">
    <location>
        <begin position="349"/>
        <end position="377"/>
    </location>
</feature>
<dbReference type="Gramene" id="CDF38858">
    <property type="protein sequence ID" value="CDF38858"/>
    <property type="gene ID" value="CHC_T00006352001"/>
</dbReference>
<evidence type="ECO:0000259" key="7">
    <source>
        <dbReference type="PROSITE" id="PS50157"/>
    </source>
</evidence>
<name>R7QM54_CHOCR</name>
<feature type="domain" description="C2H2-type" evidence="7">
    <location>
        <begin position="417"/>
        <end position="445"/>
    </location>
</feature>
<feature type="region of interest" description="Disordered" evidence="6">
    <location>
        <begin position="173"/>
        <end position="262"/>
    </location>
</feature>
<keyword evidence="3 5" id="KW-0863">Zinc-finger</keyword>
<feature type="domain" description="C2H2-type" evidence="7">
    <location>
        <begin position="446"/>
        <end position="473"/>
    </location>
</feature>
<dbReference type="PhylomeDB" id="R7QM54"/>
<feature type="domain" description="C2H2-type" evidence="7">
    <location>
        <begin position="386"/>
        <end position="416"/>
    </location>
</feature>
<dbReference type="STRING" id="2769.R7QM54"/>
<accession>R7QM54</accession>
<feature type="compositionally biased region" description="Basic and acidic residues" evidence="6">
    <location>
        <begin position="178"/>
        <end position="192"/>
    </location>
</feature>
<dbReference type="GeneID" id="17326482"/>
<gene>
    <name evidence="8" type="ORF">CHC_T00006352001</name>
</gene>
<keyword evidence="2" id="KW-0677">Repeat</keyword>
<dbReference type="GO" id="GO:0008270">
    <property type="term" value="F:zinc ion binding"/>
    <property type="evidence" value="ECO:0007669"/>
    <property type="project" value="UniProtKB-KW"/>
</dbReference>
<feature type="region of interest" description="Disordered" evidence="6">
    <location>
        <begin position="297"/>
        <end position="317"/>
    </location>
</feature>
<feature type="compositionally biased region" description="Polar residues" evidence="6">
    <location>
        <begin position="250"/>
        <end position="259"/>
    </location>
</feature>
<dbReference type="GO" id="GO:0000977">
    <property type="term" value="F:RNA polymerase II transcription regulatory region sequence-specific DNA binding"/>
    <property type="evidence" value="ECO:0007669"/>
    <property type="project" value="TreeGrafter"/>
</dbReference>
<evidence type="ECO:0000256" key="2">
    <source>
        <dbReference type="ARBA" id="ARBA00022737"/>
    </source>
</evidence>
<dbReference type="RefSeq" id="XP_005718763.1">
    <property type="nucleotide sequence ID" value="XM_005718706.1"/>
</dbReference>
<keyword evidence="9" id="KW-1185">Reference proteome</keyword>
<dbReference type="PANTHER" id="PTHR24409">
    <property type="entry name" value="ZINC FINGER PROTEIN 142"/>
    <property type="match status" value="1"/>
</dbReference>
<evidence type="ECO:0000313" key="9">
    <source>
        <dbReference type="Proteomes" id="UP000012073"/>
    </source>
</evidence>
<dbReference type="Pfam" id="PF00096">
    <property type="entry name" value="zf-C2H2"/>
    <property type="match status" value="1"/>
</dbReference>
<dbReference type="PROSITE" id="PS50157">
    <property type="entry name" value="ZINC_FINGER_C2H2_2"/>
    <property type="match status" value="4"/>
</dbReference>
<proteinExistence type="predicted"/>
<dbReference type="SMART" id="SM00355">
    <property type="entry name" value="ZnF_C2H2"/>
    <property type="match status" value="4"/>
</dbReference>
<feature type="region of interest" description="Disordered" evidence="6">
    <location>
        <begin position="80"/>
        <end position="117"/>
    </location>
</feature>
<dbReference type="InterPro" id="IPR036236">
    <property type="entry name" value="Znf_C2H2_sf"/>
</dbReference>
<evidence type="ECO:0000313" key="8">
    <source>
        <dbReference type="EMBL" id="CDF38858.1"/>
    </source>
</evidence>
<dbReference type="PANTHER" id="PTHR24409:SF295">
    <property type="entry name" value="AZ2-RELATED"/>
    <property type="match status" value="1"/>
</dbReference>
<dbReference type="Proteomes" id="UP000012073">
    <property type="component" value="Unassembled WGS sequence"/>
</dbReference>
<dbReference type="Gene3D" id="3.30.160.60">
    <property type="entry name" value="Classic Zinc Finger"/>
    <property type="match status" value="2"/>
</dbReference>
<dbReference type="GO" id="GO:0005634">
    <property type="term" value="C:nucleus"/>
    <property type="evidence" value="ECO:0007669"/>
    <property type="project" value="TreeGrafter"/>
</dbReference>
<dbReference type="AlphaFoldDB" id="R7QM54"/>
<evidence type="ECO:0000256" key="6">
    <source>
        <dbReference type="SAM" id="MobiDB-lite"/>
    </source>
</evidence>
<organism evidence="8 9">
    <name type="scientific">Chondrus crispus</name>
    <name type="common">Carrageen Irish moss</name>
    <name type="synonym">Polymorpha crispa</name>
    <dbReference type="NCBI Taxonomy" id="2769"/>
    <lineage>
        <taxon>Eukaryota</taxon>
        <taxon>Rhodophyta</taxon>
        <taxon>Florideophyceae</taxon>
        <taxon>Rhodymeniophycidae</taxon>
        <taxon>Gigartinales</taxon>
        <taxon>Gigartinaceae</taxon>
        <taxon>Chondrus</taxon>
    </lineage>
</organism>
<dbReference type="InterPro" id="IPR013087">
    <property type="entry name" value="Znf_C2H2_type"/>
</dbReference>